<protein>
    <submittedName>
        <fullName evidence="2">Insulinase family protein</fullName>
    </submittedName>
</protein>
<evidence type="ECO:0000259" key="1">
    <source>
        <dbReference type="Pfam" id="PF05193"/>
    </source>
</evidence>
<organism evidence="2 3">
    <name type="scientific">Tessaracoccus palaemonis</name>
    <dbReference type="NCBI Taxonomy" id="2829499"/>
    <lineage>
        <taxon>Bacteria</taxon>
        <taxon>Bacillati</taxon>
        <taxon>Actinomycetota</taxon>
        <taxon>Actinomycetes</taxon>
        <taxon>Propionibacteriales</taxon>
        <taxon>Propionibacteriaceae</taxon>
        <taxon>Tessaracoccus</taxon>
    </lineage>
</organism>
<reference evidence="2 3" key="1">
    <citation type="submission" date="2021-07" db="EMBL/GenBank/DDBJ databases">
        <title>complete genome sequencing of Tessaracoccus sp.J1M15.</title>
        <authorList>
            <person name="Bae J.-W."/>
            <person name="Kim D.-y."/>
        </authorList>
    </citation>
    <scope>NUCLEOTIDE SEQUENCE [LARGE SCALE GENOMIC DNA]</scope>
    <source>
        <strain evidence="2 3">J1M15</strain>
    </source>
</reference>
<evidence type="ECO:0000313" key="2">
    <source>
        <dbReference type="EMBL" id="QXT64008.1"/>
    </source>
</evidence>
<dbReference type="Pfam" id="PF05193">
    <property type="entry name" value="Peptidase_M16_C"/>
    <property type="match status" value="1"/>
</dbReference>
<evidence type="ECO:0000313" key="3">
    <source>
        <dbReference type="Proteomes" id="UP000824504"/>
    </source>
</evidence>
<accession>A0ABX8SP79</accession>
<name>A0ABX8SP79_9ACTN</name>
<dbReference type="EMBL" id="CP079216">
    <property type="protein sequence ID" value="QXT64008.1"/>
    <property type="molecule type" value="Genomic_DNA"/>
</dbReference>
<dbReference type="PANTHER" id="PTHR11851">
    <property type="entry name" value="METALLOPROTEASE"/>
    <property type="match status" value="1"/>
</dbReference>
<dbReference type="RefSeq" id="WP_219083933.1">
    <property type="nucleotide sequence ID" value="NZ_CP079216.1"/>
</dbReference>
<feature type="domain" description="Peptidase M16 C-terminal" evidence="1">
    <location>
        <begin position="181"/>
        <end position="351"/>
    </location>
</feature>
<dbReference type="PANTHER" id="PTHR11851:SF224">
    <property type="entry name" value="PROCESSING PROTEASE"/>
    <property type="match status" value="1"/>
</dbReference>
<sequence>MNRPAVTHSRTWEFPVPHVTRLGNGLDVWYFPMPGQHISSFDLVLPASLADEPTTAEGVGAVALNSSDEGTLAHPDGAVGELLEARGATLHGAAHYHYTTFGGVAPSTRLGGVLPLFLEVLREPEYAEADVAHHVEGLTAAFDSKVATPEAANRMALRAALFGGDHREGRPATGTPSTLLTITPADVRAWHRAHYGPAGATLLIAGATAPDAWFPLLEAWSGQAGPAPRPTPAPTLPPSVVVVDQPGAVQATISLATRTPTRDDPRWPQLRVAGHAVAGAFASRLNLELRERLGYSYGIGGGFSPGVAEGMLLVGGSVRTEVAGDSVARLLDGLALVAALTDEEVADARNYLISVAPLANETSSDIVAQASALAAAGLAPGYLHAHFAQLARVTPGEATAAWRDVVTPDQVTIAVNGDADSLLPALARLGLAPQVVDLRSWS</sequence>
<dbReference type="InterPro" id="IPR050361">
    <property type="entry name" value="MPP/UQCRC_Complex"/>
</dbReference>
<gene>
    <name evidence="2" type="ORF">KDB89_06020</name>
</gene>
<keyword evidence="3" id="KW-1185">Reference proteome</keyword>
<proteinExistence type="predicted"/>
<dbReference type="InterPro" id="IPR007863">
    <property type="entry name" value="Peptidase_M16_C"/>
</dbReference>
<dbReference type="Proteomes" id="UP000824504">
    <property type="component" value="Chromosome"/>
</dbReference>